<dbReference type="SUPFAM" id="SSF57667">
    <property type="entry name" value="beta-beta-alpha zinc fingers"/>
    <property type="match status" value="1"/>
</dbReference>
<comment type="caution">
    <text evidence="5">The sequence shown here is derived from an EMBL/GenBank/DDBJ whole genome shotgun (WGS) entry which is preliminary data.</text>
</comment>
<dbReference type="Proteomes" id="UP000516260">
    <property type="component" value="Chromosome 9"/>
</dbReference>
<dbReference type="Pfam" id="PF00651">
    <property type="entry name" value="BTB"/>
    <property type="match status" value="1"/>
</dbReference>
<keyword evidence="1" id="KW-0862">Zinc</keyword>
<dbReference type="GO" id="GO:0008270">
    <property type="term" value="F:zinc ion binding"/>
    <property type="evidence" value="ECO:0007669"/>
    <property type="project" value="UniProtKB-KW"/>
</dbReference>
<proteinExistence type="predicted"/>
<keyword evidence="1" id="KW-0479">Metal-binding</keyword>
<dbReference type="PROSITE" id="PS50157">
    <property type="entry name" value="ZINC_FINGER_C2H2_2"/>
    <property type="match status" value="2"/>
</dbReference>
<evidence type="ECO:0000313" key="6">
    <source>
        <dbReference type="Proteomes" id="UP000516260"/>
    </source>
</evidence>
<dbReference type="AlphaFoldDB" id="A0A4Z2AYV7"/>
<feature type="region of interest" description="Disordered" evidence="2">
    <location>
        <begin position="240"/>
        <end position="283"/>
    </location>
</feature>
<evidence type="ECO:0000259" key="4">
    <source>
        <dbReference type="PROSITE" id="PS50157"/>
    </source>
</evidence>
<feature type="compositionally biased region" description="Polar residues" evidence="2">
    <location>
        <begin position="163"/>
        <end position="176"/>
    </location>
</feature>
<dbReference type="Gene3D" id="3.30.160.60">
    <property type="entry name" value="Classic Zinc Finger"/>
    <property type="match status" value="1"/>
</dbReference>
<dbReference type="CDD" id="cd18205">
    <property type="entry name" value="BTB_POZ_ZBTB16_PLZF"/>
    <property type="match status" value="1"/>
</dbReference>
<keyword evidence="1" id="KW-0863">Zinc-finger</keyword>
<dbReference type="GO" id="GO:0000978">
    <property type="term" value="F:RNA polymerase II cis-regulatory region sequence-specific DNA binding"/>
    <property type="evidence" value="ECO:0007669"/>
    <property type="project" value="TreeGrafter"/>
</dbReference>
<feature type="domain" description="BTB" evidence="3">
    <location>
        <begin position="34"/>
        <end position="96"/>
    </location>
</feature>
<evidence type="ECO:0000256" key="2">
    <source>
        <dbReference type="SAM" id="MobiDB-lite"/>
    </source>
</evidence>
<protein>
    <recommendedName>
        <fullName evidence="7">BTB domain-containing protein</fullName>
    </recommendedName>
</protein>
<evidence type="ECO:0008006" key="7">
    <source>
        <dbReference type="Google" id="ProtNLM"/>
    </source>
</evidence>
<keyword evidence="6" id="KW-1185">Reference proteome</keyword>
<feature type="compositionally biased region" description="Low complexity" evidence="2">
    <location>
        <begin position="249"/>
        <end position="259"/>
    </location>
</feature>
<dbReference type="SUPFAM" id="SSF54695">
    <property type="entry name" value="POZ domain"/>
    <property type="match status" value="1"/>
</dbReference>
<dbReference type="InterPro" id="IPR011333">
    <property type="entry name" value="SKP1/BTB/POZ_sf"/>
</dbReference>
<dbReference type="InterPro" id="IPR000210">
    <property type="entry name" value="BTB/POZ_dom"/>
</dbReference>
<feature type="region of interest" description="Disordered" evidence="2">
    <location>
        <begin position="130"/>
        <end position="189"/>
    </location>
</feature>
<dbReference type="PROSITE" id="PS50097">
    <property type="entry name" value="BTB"/>
    <property type="match status" value="1"/>
</dbReference>
<dbReference type="PANTHER" id="PTHR46105:SF6">
    <property type="entry name" value="ZINC FINGER AND BTB DOMAIN-CONTAINING PROTEIN 7A"/>
    <property type="match status" value="1"/>
</dbReference>
<feature type="domain" description="C2H2-type" evidence="4">
    <location>
        <begin position="393"/>
        <end position="420"/>
    </location>
</feature>
<dbReference type="PROSITE" id="PS00028">
    <property type="entry name" value="ZINC_FINGER_C2H2_1"/>
    <property type="match status" value="2"/>
</dbReference>
<dbReference type="PANTHER" id="PTHR46105">
    <property type="entry name" value="AGAP004733-PA"/>
    <property type="match status" value="1"/>
</dbReference>
<reference evidence="5 6" key="1">
    <citation type="submission" date="2019-04" db="EMBL/GenBank/DDBJ databases">
        <title>The sequence and de novo assembly of Takifugu bimaculatus genome using PacBio and Hi-C technologies.</title>
        <authorList>
            <person name="Xu P."/>
            <person name="Liu B."/>
            <person name="Zhou Z."/>
        </authorList>
    </citation>
    <scope>NUCLEOTIDE SEQUENCE [LARGE SCALE GENOMIC DNA]</scope>
    <source>
        <strain evidence="5">TB-2018</strain>
        <tissue evidence="5">Muscle</tissue>
    </source>
</reference>
<sequence length="538" mass="59586">MDLSKMGMIQLQNPNHPTALLHKANQMRLAGTLCDVVIMVDTQEFHAHRTVLACTSKMFEILFHRSSQHYTLDFLSPKTFQQILEYAYTATLQAKVEDLDDLLYAAEILEIEYLEEQCLKILETIQSSDENEGEVNINDGSTEEDDERKGVNGAKASKKHSMESSYLSSTHNSVMTGSVDQSPSVSTSYSVSALSPTKAAVDSLMSIGQSLLQQGFGGEQLIHGNSHHLMTDIKTEMMQVDMGGNGHDSSPNMESSASSNGERGGEDKNRDGPGTPTRSSVITSARELHYVRDDSMGDHPVDVSQMGLEAMAGVTEKHLASLYSLPINHKSDAILSMPASMASALPMSPALAMSMDFSAYGGLLPQSFIQREFFSKLGELAGGLKPDGRNQHERCNVCNAELPDNEAVEQHRKMHSGMKTYGCELCGKSFLDSLRLRMHLLSHSVSAQHSDECLTLSHLVLRSKRRFRIDQRQRWSYCDVCLRHPGPKHSWVTAHVCRLMLTEKPSETRTWEDLDAASFGETVDTVQSSCGHIEKWLL</sequence>
<dbReference type="EMBL" id="SWLE01000022">
    <property type="protein sequence ID" value="TNM84478.1"/>
    <property type="molecule type" value="Genomic_DNA"/>
</dbReference>
<dbReference type="InterPro" id="IPR013087">
    <property type="entry name" value="Znf_C2H2_type"/>
</dbReference>
<feature type="domain" description="C2H2-type" evidence="4">
    <location>
        <begin position="421"/>
        <end position="448"/>
    </location>
</feature>
<evidence type="ECO:0000256" key="1">
    <source>
        <dbReference type="PROSITE-ProRule" id="PRU00042"/>
    </source>
</evidence>
<evidence type="ECO:0000259" key="3">
    <source>
        <dbReference type="PROSITE" id="PS50097"/>
    </source>
</evidence>
<name>A0A4Z2AYV7_9TELE</name>
<feature type="compositionally biased region" description="Low complexity" evidence="2">
    <location>
        <begin position="178"/>
        <end position="189"/>
    </location>
</feature>
<dbReference type="SMART" id="SM00355">
    <property type="entry name" value="ZnF_C2H2"/>
    <property type="match status" value="2"/>
</dbReference>
<gene>
    <name evidence="5" type="ORF">fugu_008656</name>
</gene>
<dbReference type="InterPro" id="IPR036236">
    <property type="entry name" value="Znf_C2H2_sf"/>
</dbReference>
<dbReference type="SMART" id="SM00225">
    <property type="entry name" value="BTB"/>
    <property type="match status" value="1"/>
</dbReference>
<dbReference type="Gene3D" id="3.30.710.10">
    <property type="entry name" value="Potassium Channel Kv1.1, Chain A"/>
    <property type="match status" value="1"/>
</dbReference>
<dbReference type="GO" id="GO:0000981">
    <property type="term" value="F:DNA-binding transcription factor activity, RNA polymerase II-specific"/>
    <property type="evidence" value="ECO:0007669"/>
    <property type="project" value="TreeGrafter"/>
</dbReference>
<dbReference type="FunFam" id="3.30.710.10:FF:000059">
    <property type="entry name" value="Zinc finger and BTB domain-containing protein 16"/>
    <property type="match status" value="1"/>
</dbReference>
<organism evidence="5 6">
    <name type="scientific">Takifugu bimaculatus</name>
    <dbReference type="NCBI Taxonomy" id="433685"/>
    <lineage>
        <taxon>Eukaryota</taxon>
        <taxon>Metazoa</taxon>
        <taxon>Chordata</taxon>
        <taxon>Craniata</taxon>
        <taxon>Vertebrata</taxon>
        <taxon>Euteleostomi</taxon>
        <taxon>Actinopterygii</taxon>
        <taxon>Neopterygii</taxon>
        <taxon>Teleostei</taxon>
        <taxon>Neoteleostei</taxon>
        <taxon>Acanthomorphata</taxon>
        <taxon>Eupercaria</taxon>
        <taxon>Tetraodontiformes</taxon>
        <taxon>Tetradontoidea</taxon>
        <taxon>Tetraodontidae</taxon>
        <taxon>Takifugu</taxon>
    </lineage>
</organism>
<accession>A0A4Z2AYV7</accession>
<dbReference type="InterPro" id="IPR050457">
    <property type="entry name" value="ZnFinger_BTB_dom_contain"/>
</dbReference>
<evidence type="ECO:0000313" key="5">
    <source>
        <dbReference type="EMBL" id="TNM84478.1"/>
    </source>
</evidence>